<reference evidence="2 3" key="1">
    <citation type="submission" date="2016-10" db="EMBL/GenBank/DDBJ databases">
        <authorList>
            <person name="de Groot N.N."/>
        </authorList>
    </citation>
    <scope>NUCLEOTIDE SEQUENCE [LARGE SCALE GENOMIC DNA]</scope>
    <source>
        <strain evidence="2 3">DSM 27842</strain>
    </source>
</reference>
<protein>
    <submittedName>
        <fullName evidence="2">Rod binding protein</fullName>
    </submittedName>
</protein>
<dbReference type="EMBL" id="FODS01000001">
    <property type="protein sequence ID" value="SEO07016.1"/>
    <property type="molecule type" value="Genomic_DNA"/>
</dbReference>
<dbReference type="InterPro" id="IPR019301">
    <property type="entry name" value="Flagellar_prot_FlgJ_N"/>
</dbReference>
<proteinExistence type="predicted"/>
<name>A0A1H8LQ81_9RHOB</name>
<dbReference type="AlphaFoldDB" id="A0A1H8LQ81"/>
<evidence type="ECO:0000313" key="2">
    <source>
        <dbReference type="EMBL" id="SEO07016.1"/>
    </source>
</evidence>
<gene>
    <name evidence="2" type="ORF">SAMN04490248_101236</name>
</gene>
<dbReference type="RefSeq" id="WP_245729277.1">
    <property type="nucleotide sequence ID" value="NZ_FODS01000001.1"/>
</dbReference>
<dbReference type="Proteomes" id="UP000198893">
    <property type="component" value="Unassembled WGS sequence"/>
</dbReference>
<dbReference type="STRING" id="569882.SAMN04490248_101236"/>
<keyword evidence="3" id="KW-1185">Reference proteome</keyword>
<feature type="domain" description="Flagellar protein FlgJ N-terminal" evidence="1">
    <location>
        <begin position="33"/>
        <end position="69"/>
    </location>
</feature>
<dbReference type="Pfam" id="PF10135">
    <property type="entry name" value="Rod-binding"/>
    <property type="match status" value="1"/>
</dbReference>
<evidence type="ECO:0000259" key="1">
    <source>
        <dbReference type="Pfam" id="PF10135"/>
    </source>
</evidence>
<evidence type="ECO:0000313" key="3">
    <source>
        <dbReference type="Proteomes" id="UP000198893"/>
    </source>
</evidence>
<organism evidence="2 3">
    <name type="scientific">Salinihabitans flavidus</name>
    <dbReference type="NCBI Taxonomy" id="569882"/>
    <lineage>
        <taxon>Bacteria</taxon>
        <taxon>Pseudomonadati</taxon>
        <taxon>Pseudomonadota</taxon>
        <taxon>Alphaproteobacteria</taxon>
        <taxon>Rhodobacterales</taxon>
        <taxon>Roseobacteraceae</taxon>
        <taxon>Salinihabitans</taxon>
    </lineage>
</organism>
<accession>A0A1H8LQ81</accession>
<sequence>MQSDAALHRVAQDLEASFLAEMLKSAGLGKVRESFGGGAGEEQFSSFLRQAQAKEMVRAGGIGLAESFYHALKEKMNAD</sequence>